<dbReference type="PANTHER" id="PTHR46082:SF6">
    <property type="entry name" value="AAA+ ATPASE DOMAIN-CONTAINING PROTEIN-RELATED"/>
    <property type="match status" value="1"/>
</dbReference>
<accession>A0A8K0L731</accession>
<feature type="domain" description="Nucleoside phosphorylase" evidence="1">
    <location>
        <begin position="14"/>
        <end position="147"/>
    </location>
</feature>
<dbReference type="PANTHER" id="PTHR46082">
    <property type="entry name" value="ATP/GTP-BINDING PROTEIN-RELATED"/>
    <property type="match status" value="1"/>
</dbReference>
<dbReference type="Pfam" id="PF01048">
    <property type="entry name" value="PNP_UDP_1"/>
    <property type="match status" value="1"/>
</dbReference>
<dbReference type="OrthoDB" id="194358at2759"/>
<name>A0A8K0L731_9PEZI</name>
<dbReference type="GO" id="GO:0009116">
    <property type="term" value="P:nucleoside metabolic process"/>
    <property type="evidence" value="ECO:0007669"/>
    <property type="project" value="InterPro"/>
</dbReference>
<dbReference type="GO" id="GO:0003824">
    <property type="term" value="F:catalytic activity"/>
    <property type="evidence" value="ECO:0007669"/>
    <property type="project" value="InterPro"/>
</dbReference>
<protein>
    <recommendedName>
        <fullName evidence="1">Nucleoside phosphorylase domain-containing protein</fullName>
    </recommendedName>
</protein>
<sequence>MPAAPPRDRSGFDVLIICALPIEADAVEAIFDVYYEGVNDYGAAPDDPNSYATGAIGNHNVVLLRMPGMGSISSASTAANVRLSFPAIRLALVVGICGAVPHYQSKDIFLGDIIVSRLIVQYDFGRQYPTKFERKTAMEDSFGRPSVRIRSLLATLEGKRKQKMMTDLISTTLQEMQDEDSDYTWPGAATDLSFDASYYHKHRSTCEECLAEDSVGCSVSRSATCDKLACAEHASTQVRRRPEFDGLHRPAIHIGRMGCANTVMKSGHDRDRWATEDSLIGFEMEGAGVWDNYPSLVIKAVCDYADSHKNKAWQIYTTAVAAAAAKALLKEWRPPVETQAGRPNSCT</sequence>
<evidence type="ECO:0000313" key="2">
    <source>
        <dbReference type="EMBL" id="KAG8630934.1"/>
    </source>
</evidence>
<proteinExistence type="predicted"/>
<dbReference type="SUPFAM" id="SSF53167">
    <property type="entry name" value="Purine and uridine phosphorylases"/>
    <property type="match status" value="1"/>
</dbReference>
<dbReference type="Proteomes" id="UP000809789">
    <property type="component" value="Unassembled WGS sequence"/>
</dbReference>
<organism evidence="2 3">
    <name type="scientific">Elsinoe batatas</name>
    <dbReference type="NCBI Taxonomy" id="2601811"/>
    <lineage>
        <taxon>Eukaryota</taxon>
        <taxon>Fungi</taxon>
        <taxon>Dikarya</taxon>
        <taxon>Ascomycota</taxon>
        <taxon>Pezizomycotina</taxon>
        <taxon>Dothideomycetes</taxon>
        <taxon>Dothideomycetidae</taxon>
        <taxon>Myriangiales</taxon>
        <taxon>Elsinoaceae</taxon>
        <taxon>Elsinoe</taxon>
    </lineage>
</organism>
<dbReference type="Gene3D" id="3.40.50.1580">
    <property type="entry name" value="Nucleoside phosphorylase domain"/>
    <property type="match status" value="1"/>
</dbReference>
<keyword evidence="3" id="KW-1185">Reference proteome</keyword>
<evidence type="ECO:0000259" key="1">
    <source>
        <dbReference type="Pfam" id="PF01048"/>
    </source>
</evidence>
<dbReference type="InterPro" id="IPR035994">
    <property type="entry name" value="Nucleoside_phosphorylase_sf"/>
</dbReference>
<dbReference type="EMBL" id="JAESVG020000001">
    <property type="protein sequence ID" value="KAG8630934.1"/>
    <property type="molecule type" value="Genomic_DNA"/>
</dbReference>
<dbReference type="AlphaFoldDB" id="A0A8K0L731"/>
<comment type="caution">
    <text evidence="2">The sequence shown here is derived from an EMBL/GenBank/DDBJ whole genome shotgun (WGS) entry which is preliminary data.</text>
</comment>
<evidence type="ECO:0000313" key="3">
    <source>
        <dbReference type="Proteomes" id="UP000809789"/>
    </source>
</evidence>
<dbReference type="InterPro" id="IPR000845">
    <property type="entry name" value="Nucleoside_phosphorylase_d"/>
</dbReference>
<reference evidence="2" key="1">
    <citation type="submission" date="2021-07" db="EMBL/GenBank/DDBJ databases">
        <title>Elsinoe batatas strain:CRI-CJ2 Genome sequencing and assembly.</title>
        <authorList>
            <person name="Huang L."/>
        </authorList>
    </citation>
    <scope>NUCLEOTIDE SEQUENCE</scope>
    <source>
        <strain evidence="2">CRI-CJ2</strain>
    </source>
</reference>
<gene>
    <name evidence="2" type="ORF">KVT40_000074</name>
</gene>
<dbReference type="InterPro" id="IPR053137">
    <property type="entry name" value="NLR-like"/>
</dbReference>